<evidence type="ECO:0000256" key="1">
    <source>
        <dbReference type="SAM" id="MobiDB-lite"/>
    </source>
</evidence>
<proteinExistence type="predicted"/>
<dbReference type="InterPro" id="IPR035461">
    <property type="entry name" value="GmhA/DiaA"/>
</dbReference>
<evidence type="ECO:0000259" key="2">
    <source>
        <dbReference type="PROSITE" id="PS51464"/>
    </source>
</evidence>
<evidence type="ECO:0000313" key="4">
    <source>
        <dbReference type="Proteomes" id="UP001321421"/>
    </source>
</evidence>
<dbReference type="RefSeq" id="WP_289232917.1">
    <property type="nucleotide sequence ID" value="NZ_AP027735.1"/>
</dbReference>
<dbReference type="PANTHER" id="PTHR30390">
    <property type="entry name" value="SEDOHEPTULOSE 7-PHOSPHATE ISOMERASE / DNAA INITIATOR-ASSOCIATING FACTOR FOR REPLICATION INITIATION"/>
    <property type="match status" value="1"/>
</dbReference>
<dbReference type="SUPFAM" id="SSF53697">
    <property type="entry name" value="SIS domain"/>
    <property type="match status" value="1"/>
</dbReference>
<dbReference type="PANTHER" id="PTHR30390:SF6">
    <property type="entry name" value="DNAA INITIATOR-ASSOCIATING PROTEIN DIAA"/>
    <property type="match status" value="1"/>
</dbReference>
<dbReference type="Gene3D" id="3.40.50.10490">
    <property type="entry name" value="Glucose-6-phosphate isomerase like protein, domain 1"/>
    <property type="match status" value="1"/>
</dbReference>
<sequence length="215" mass="21933">MASQGLDPQHPLSDAREESVGSRVGADLGAGVAAWRDLADALSDPGLRSDVEAAGRAVVQALAGGSTLLVCGNGGSAAMASHVAAEFVGKCVQDRPPLPALSLAESISSLTAVGNDYGFDQVFVRALGALGRRGDVLLAMSTSGHSPNVLAALDLARDLGITTILMTGERGSDLAGRADHLLVVPSGHTARIQEVHLLWAHAWCESIDALSQPGA</sequence>
<dbReference type="EMBL" id="AP027735">
    <property type="protein sequence ID" value="BDZ58191.1"/>
    <property type="molecule type" value="Genomic_DNA"/>
</dbReference>
<dbReference type="InterPro" id="IPR001347">
    <property type="entry name" value="SIS_dom"/>
</dbReference>
<dbReference type="PROSITE" id="PS51464">
    <property type="entry name" value="SIS"/>
    <property type="match status" value="1"/>
</dbReference>
<name>A0ABN6YM20_9MICO</name>
<feature type="domain" description="SIS" evidence="2">
    <location>
        <begin position="58"/>
        <end position="215"/>
    </location>
</feature>
<reference evidence="4" key="1">
    <citation type="journal article" date="2019" name="Int. J. Syst. Evol. Microbiol.">
        <title>The Global Catalogue of Microorganisms (GCM) 10K type strain sequencing project: providing services to taxonomists for standard genome sequencing and annotation.</title>
        <authorList>
            <consortium name="The Broad Institute Genomics Platform"/>
            <consortium name="The Broad Institute Genome Sequencing Center for Infectious Disease"/>
            <person name="Wu L."/>
            <person name="Ma J."/>
        </authorList>
    </citation>
    <scope>NUCLEOTIDE SEQUENCE [LARGE SCALE GENOMIC DNA]</scope>
    <source>
        <strain evidence="4">NBRC 110608</strain>
    </source>
</reference>
<dbReference type="Proteomes" id="UP001321421">
    <property type="component" value="Chromosome"/>
</dbReference>
<dbReference type="InterPro" id="IPR046348">
    <property type="entry name" value="SIS_dom_sf"/>
</dbReference>
<dbReference type="CDD" id="cd05006">
    <property type="entry name" value="SIS_GmhA"/>
    <property type="match status" value="1"/>
</dbReference>
<organism evidence="3 4">
    <name type="scientific">Barrientosiimonas endolithica</name>
    <dbReference type="NCBI Taxonomy" id="1535208"/>
    <lineage>
        <taxon>Bacteria</taxon>
        <taxon>Bacillati</taxon>
        <taxon>Actinomycetota</taxon>
        <taxon>Actinomycetes</taxon>
        <taxon>Micrococcales</taxon>
        <taxon>Dermacoccaceae</taxon>
        <taxon>Barrientosiimonas</taxon>
    </lineage>
</organism>
<dbReference type="Pfam" id="PF13580">
    <property type="entry name" value="SIS_2"/>
    <property type="match status" value="1"/>
</dbReference>
<dbReference type="InterPro" id="IPR050099">
    <property type="entry name" value="SIS_GmhA/DiaA_subfam"/>
</dbReference>
<protein>
    <recommendedName>
        <fullName evidence="2">SIS domain-containing protein</fullName>
    </recommendedName>
</protein>
<gene>
    <name evidence="3" type="ORF">GCM10025872_18480</name>
</gene>
<keyword evidence="4" id="KW-1185">Reference proteome</keyword>
<accession>A0ABN6YM20</accession>
<evidence type="ECO:0000313" key="3">
    <source>
        <dbReference type="EMBL" id="BDZ58191.1"/>
    </source>
</evidence>
<feature type="region of interest" description="Disordered" evidence="1">
    <location>
        <begin position="1"/>
        <end position="20"/>
    </location>
</feature>